<reference evidence="2" key="1">
    <citation type="submission" date="2015-07" db="EMBL/GenBank/DDBJ databases">
        <title>Draft Genome Sequences of Anaerolinea thermolimosa IMO-1, Bellilinea caldifistulae GOMI-1, Leptolinea tardivitalis YMTK-2, Levilinea saccharolytica KIBI-1,Longilinea arvoryzae KOME-1, Previously Described as Members of the Anaerolineaceae (Chloroflexi).</title>
        <authorList>
            <person name="Sekiguchi Y."/>
            <person name="Ohashi A."/>
            <person name="Matsuura N."/>
            <person name="Tourlousse M.D."/>
        </authorList>
    </citation>
    <scope>NUCLEOTIDE SEQUENCE [LARGE SCALE GENOMIC DNA]</scope>
    <source>
        <strain evidence="2">KOME-1</strain>
    </source>
</reference>
<keyword evidence="3" id="KW-1185">Reference proteome</keyword>
<dbReference type="STRING" id="360412.LARV_01398"/>
<dbReference type="Gene3D" id="2.10.110.10">
    <property type="entry name" value="Cysteine Rich Protein"/>
    <property type="match status" value="1"/>
</dbReference>
<dbReference type="InterPro" id="IPR054656">
    <property type="entry name" value="DVU_1557-like"/>
</dbReference>
<accession>A0A0S7BID3</accession>
<protein>
    <recommendedName>
        <fullName evidence="1">DUF7479 domain-containing protein</fullName>
    </recommendedName>
</protein>
<evidence type="ECO:0000313" key="3">
    <source>
        <dbReference type="Proteomes" id="UP000055060"/>
    </source>
</evidence>
<dbReference type="NCBIfam" id="NF045645">
    <property type="entry name" value="DVU_1557_fam"/>
    <property type="match status" value="1"/>
</dbReference>
<dbReference type="EMBL" id="DF967972">
    <property type="protein sequence ID" value="GAP13643.1"/>
    <property type="molecule type" value="Genomic_DNA"/>
</dbReference>
<proteinExistence type="predicted"/>
<dbReference type="OrthoDB" id="1753012at2"/>
<dbReference type="InterPro" id="IPR055902">
    <property type="entry name" value="DUF7479"/>
</dbReference>
<dbReference type="AlphaFoldDB" id="A0A0S7BID3"/>
<evidence type="ECO:0000259" key="1">
    <source>
        <dbReference type="Pfam" id="PF24292"/>
    </source>
</evidence>
<dbReference type="Pfam" id="PF24292">
    <property type="entry name" value="DUF7479"/>
    <property type="match status" value="1"/>
</dbReference>
<dbReference type="RefSeq" id="WP_075072967.1">
    <property type="nucleotide sequence ID" value="NZ_DF967972.1"/>
</dbReference>
<gene>
    <name evidence="2" type="ORF">LARV_01398</name>
</gene>
<name>A0A0S7BID3_9CHLR</name>
<organism evidence="2">
    <name type="scientific">Longilinea arvoryzae</name>
    <dbReference type="NCBI Taxonomy" id="360412"/>
    <lineage>
        <taxon>Bacteria</taxon>
        <taxon>Bacillati</taxon>
        <taxon>Chloroflexota</taxon>
        <taxon>Anaerolineae</taxon>
        <taxon>Anaerolineales</taxon>
        <taxon>Anaerolineaceae</taxon>
        <taxon>Longilinea</taxon>
    </lineage>
</organism>
<dbReference type="Proteomes" id="UP000055060">
    <property type="component" value="Unassembled WGS sequence"/>
</dbReference>
<sequence length="70" mass="7738">MSQTEDHAAPTQWKCANCDLPLEPGQVMVSYLGNSYPVNLMRCPNCGMVLVPEDLALGRMVEVEKALEDK</sequence>
<evidence type="ECO:0000313" key="2">
    <source>
        <dbReference type="EMBL" id="GAP13643.1"/>
    </source>
</evidence>
<feature type="domain" description="DUF7479" evidence="1">
    <location>
        <begin position="12"/>
        <end position="70"/>
    </location>
</feature>